<reference evidence="1 2" key="1">
    <citation type="submission" date="2014-04" db="EMBL/GenBank/DDBJ databases">
        <authorList>
            <consortium name="DOE Joint Genome Institute"/>
            <person name="Kuo A."/>
            <person name="Kohler A."/>
            <person name="Costa M.D."/>
            <person name="Nagy L.G."/>
            <person name="Floudas D."/>
            <person name="Copeland A."/>
            <person name="Barry K.W."/>
            <person name="Cichocki N."/>
            <person name="Veneault-Fourrey C."/>
            <person name="LaButti K."/>
            <person name="Lindquist E.A."/>
            <person name="Lipzen A."/>
            <person name="Lundell T."/>
            <person name="Morin E."/>
            <person name="Murat C."/>
            <person name="Sun H."/>
            <person name="Tunlid A."/>
            <person name="Henrissat B."/>
            <person name="Grigoriev I.V."/>
            <person name="Hibbett D.S."/>
            <person name="Martin F."/>
            <person name="Nordberg H.P."/>
            <person name="Cantor M.N."/>
            <person name="Hua S.X."/>
        </authorList>
    </citation>
    <scope>NUCLEOTIDE SEQUENCE [LARGE SCALE GENOMIC DNA]</scope>
    <source>
        <strain evidence="1 2">441</strain>
    </source>
</reference>
<name>A0A0C9Z3S6_9AGAM</name>
<protein>
    <submittedName>
        <fullName evidence="1">Uncharacterized protein</fullName>
    </submittedName>
</protein>
<dbReference type="EMBL" id="KN833839">
    <property type="protein sequence ID" value="KIK17042.1"/>
    <property type="molecule type" value="Genomic_DNA"/>
</dbReference>
<accession>A0A0C9Z3S6</accession>
<reference evidence="2" key="2">
    <citation type="submission" date="2015-01" db="EMBL/GenBank/DDBJ databases">
        <title>Evolutionary Origins and Diversification of the Mycorrhizal Mutualists.</title>
        <authorList>
            <consortium name="DOE Joint Genome Institute"/>
            <consortium name="Mycorrhizal Genomics Consortium"/>
            <person name="Kohler A."/>
            <person name="Kuo A."/>
            <person name="Nagy L.G."/>
            <person name="Floudas D."/>
            <person name="Copeland A."/>
            <person name="Barry K.W."/>
            <person name="Cichocki N."/>
            <person name="Veneault-Fourrey C."/>
            <person name="LaButti K."/>
            <person name="Lindquist E.A."/>
            <person name="Lipzen A."/>
            <person name="Lundell T."/>
            <person name="Morin E."/>
            <person name="Murat C."/>
            <person name="Riley R."/>
            <person name="Ohm R."/>
            <person name="Sun H."/>
            <person name="Tunlid A."/>
            <person name="Henrissat B."/>
            <person name="Grigoriev I.V."/>
            <person name="Hibbett D.S."/>
            <person name="Martin F."/>
        </authorList>
    </citation>
    <scope>NUCLEOTIDE SEQUENCE [LARGE SCALE GENOMIC DNA]</scope>
    <source>
        <strain evidence="2">441</strain>
    </source>
</reference>
<organism evidence="1 2">
    <name type="scientific">Pisolithus microcarpus 441</name>
    <dbReference type="NCBI Taxonomy" id="765257"/>
    <lineage>
        <taxon>Eukaryota</taxon>
        <taxon>Fungi</taxon>
        <taxon>Dikarya</taxon>
        <taxon>Basidiomycota</taxon>
        <taxon>Agaricomycotina</taxon>
        <taxon>Agaricomycetes</taxon>
        <taxon>Agaricomycetidae</taxon>
        <taxon>Boletales</taxon>
        <taxon>Sclerodermatineae</taxon>
        <taxon>Pisolithaceae</taxon>
        <taxon>Pisolithus</taxon>
    </lineage>
</organism>
<sequence>MSSLRLIRKYSHMCASAGETIRTLYRRVFHEPCNAKPITDQLLSGGCRQGSF</sequence>
<gene>
    <name evidence="1" type="ORF">PISMIDRAFT_685688</name>
</gene>
<proteinExistence type="predicted"/>
<keyword evidence="2" id="KW-1185">Reference proteome</keyword>
<dbReference type="AlphaFoldDB" id="A0A0C9Z3S6"/>
<dbReference type="Proteomes" id="UP000054018">
    <property type="component" value="Unassembled WGS sequence"/>
</dbReference>
<evidence type="ECO:0000313" key="1">
    <source>
        <dbReference type="EMBL" id="KIK17042.1"/>
    </source>
</evidence>
<dbReference type="HOGENOM" id="CLU_3088108_0_0_1"/>
<evidence type="ECO:0000313" key="2">
    <source>
        <dbReference type="Proteomes" id="UP000054018"/>
    </source>
</evidence>